<dbReference type="Proteomes" id="UP000799438">
    <property type="component" value="Unassembled WGS sequence"/>
</dbReference>
<evidence type="ECO:0000313" key="1">
    <source>
        <dbReference type="EMBL" id="KAF2136440.1"/>
    </source>
</evidence>
<sequence length="102" mass="11542">MRPYRMLRSRNFAHTSARCVTTPVEARTDFRTLSPAFDKTFSSTPMQMPLPQCSKTHHFQSGWLCAADPDFDEQKSTSIHHGEQSQGVVKVAITALFTTFYA</sequence>
<organism evidence="1 2">
    <name type="scientific">Aplosporella prunicola CBS 121167</name>
    <dbReference type="NCBI Taxonomy" id="1176127"/>
    <lineage>
        <taxon>Eukaryota</taxon>
        <taxon>Fungi</taxon>
        <taxon>Dikarya</taxon>
        <taxon>Ascomycota</taxon>
        <taxon>Pezizomycotina</taxon>
        <taxon>Dothideomycetes</taxon>
        <taxon>Dothideomycetes incertae sedis</taxon>
        <taxon>Botryosphaeriales</taxon>
        <taxon>Aplosporellaceae</taxon>
        <taxon>Aplosporella</taxon>
    </lineage>
</organism>
<dbReference type="AlphaFoldDB" id="A0A6A6AXG2"/>
<dbReference type="GeneID" id="54300132"/>
<keyword evidence="2" id="KW-1185">Reference proteome</keyword>
<accession>A0A6A6AXG2</accession>
<gene>
    <name evidence="1" type="ORF">K452DRAFT_302768</name>
</gene>
<dbReference type="EMBL" id="ML995521">
    <property type="protein sequence ID" value="KAF2136440.1"/>
    <property type="molecule type" value="Genomic_DNA"/>
</dbReference>
<protein>
    <submittedName>
        <fullName evidence="1">Uncharacterized protein</fullName>
    </submittedName>
</protein>
<proteinExistence type="predicted"/>
<dbReference type="RefSeq" id="XP_033392158.1">
    <property type="nucleotide sequence ID" value="XM_033542635.1"/>
</dbReference>
<reference evidence="1" key="1">
    <citation type="journal article" date="2020" name="Stud. Mycol.">
        <title>101 Dothideomycetes genomes: a test case for predicting lifestyles and emergence of pathogens.</title>
        <authorList>
            <person name="Haridas S."/>
            <person name="Albert R."/>
            <person name="Binder M."/>
            <person name="Bloem J."/>
            <person name="Labutti K."/>
            <person name="Salamov A."/>
            <person name="Andreopoulos B."/>
            <person name="Baker S."/>
            <person name="Barry K."/>
            <person name="Bills G."/>
            <person name="Bluhm B."/>
            <person name="Cannon C."/>
            <person name="Castanera R."/>
            <person name="Culley D."/>
            <person name="Daum C."/>
            <person name="Ezra D."/>
            <person name="Gonzalez J."/>
            <person name="Henrissat B."/>
            <person name="Kuo A."/>
            <person name="Liang C."/>
            <person name="Lipzen A."/>
            <person name="Lutzoni F."/>
            <person name="Magnuson J."/>
            <person name="Mondo S."/>
            <person name="Nolan M."/>
            <person name="Ohm R."/>
            <person name="Pangilinan J."/>
            <person name="Park H.-J."/>
            <person name="Ramirez L."/>
            <person name="Alfaro M."/>
            <person name="Sun H."/>
            <person name="Tritt A."/>
            <person name="Yoshinaga Y."/>
            <person name="Zwiers L.-H."/>
            <person name="Turgeon B."/>
            <person name="Goodwin S."/>
            <person name="Spatafora J."/>
            <person name="Crous P."/>
            <person name="Grigoriev I."/>
        </authorList>
    </citation>
    <scope>NUCLEOTIDE SEQUENCE</scope>
    <source>
        <strain evidence="1">CBS 121167</strain>
    </source>
</reference>
<evidence type="ECO:0000313" key="2">
    <source>
        <dbReference type="Proteomes" id="UP000799438"/>
    </source>
</evidence>
<name>A0A6A6AXG2_9PEZI</name>